<gene>
    <name evidence="2" type="ORF">CDL26_16175</name>
</gene>
<dbReference type="PANTHER" id="PTHR34047:SF8">
    <property type="entry name" value="PROTEIN YKFC"/>
    <property type="match status" value="1"/>
</dbReference>
<feature type="domain" description="Reverse transcriptase" evidence="1">
    <location>
        <begin position="1"/>
        <end position="111"/>
    </location>
</feature>
<dbReference type="PANTHER" id="PTHR34047">
    <property type="entry name" value="NUCLEAR INTRON MATURASE 1, MITOCHONDRIAL-RELATED"/>
    <property type="match status" value="1"/>
</dbReference>
<dbReference type="InterPro" id="IPR051083">
    <property type="entry name" value="GrpII_Intron_Splice-Mob/Def"/>
</dbReference>
<protein>
    <recommendedName>
        <fullName evidence="1">Reverse transcriptase domain-containing protein</fullName>
    </recommendedName>
</protein>
<accession>A0A2N5NZQ3</accession>
<evidence type="ECO:0000259" key="1">
    <source>
        <dbReference type="PROSITE" id="PS50878"/>
    </source>
</evidence>
<dbReference type="EMBL" id="NIHS01000059">
    <property type="protein sequence ID" value="PLT68356.1"/>
    <property type="molecule type" value="Genomic_DNA"/>
</dbReference>
<sequence length="193" mass="22285">MVKRYLKGGVMENGVETETEEGSPQGGNLSPLLANVYLNEFDWEFHRRGVPCIRYADDIVLLAKSERAAERLLESSTKYLEETLKLKVNREKSRTVSVFAIRKFKFLGFCFGKNGKGIYIRVHGKSWKKAKEKLRQLTSRSKCGSIIRAMERTILNFMVTKPYDNTRGLRIKQSDGKYVRFLYAKTSFILPEK</sequence>
<evidence type="ECO:0000313" key="3">
    <source>
        <dbReference type="Proteomes" id="UP000234891"/>
    </source>
</evidence>
<dbReference type="InterPro" id="IPR043128">
    <property type="entry name" value="Rev_trsase/Diguanyl_cyclase"/>
</dbReference>
<dbReference type="CDD" id="cd01651">
    <property type="entry name" value="RT_G2_intron"/>
    <property type="match status" value="1"/>
</dbReference>
<comment type="caution">
    <text evidence="2">The sequence shown here is derived from an EMBL/GenBank/DDBJ whole genome shotgun (WGS) entry which is preliminary data.</text>
</comment>
<dbReference type="AlphaFoldDB" id="A0A2N5NZQ3"/>
<dbReference type="Gene3D" id="3.30.70.270">
    <property type="match status" value="1"/>
</dbReference>
<reference evidence="2 3" key="1">
    <citation type="journal article" date="2017" name="Genome Med.">
        <title>A novel Ruminococcus gnavus clade enriched in inflammatory bowel disease patients.</title>
        <authorList>
            <person name="Hall A.B."/>
            <person name="Yassour M."/>
            <person name="Sauk J."/>
            <person name="Garner A."/>
            <person name="Jiang X."/>
            <person name="Arthur T."/>
            <person name="Lagoudas G.K."/>
            <person name="Vatanen T."/>
            <person name="Fornelos N."/>
            <person name="Wilson R."/>
            <person name="Bertha M."/>
            <person name="Cohen M."/>
            <person name="Garber J."/>
            <person name="Khalili H."/>
            <person name="Gevers D."/>
            <person name="Ananthakrishnan A.N."/>
            <person name="Kugathasan S."/>
            <person name="Lander E.S."/>
            <person name="Blainey P."/>
            <person name="Vlamakis H."/>
            <person name="Xavier R.J."/>
            <person name="Huttenhower C."/>
        </authorList>
    </citation>
    <scope>NUCLEOTIDE SEQUENCE [LARGE SCALE GENOMIC DNA]</scope>
    <source>
        <strain evidence="2 3">RJX1124</strain>
    </source>
</reference>
<dbReference type="Proteomes" id="UP000234891">
    <property type="component" value="Unassembled WGS sequence"/>
</dbReference>
<organism evidence="2 3">
    <name type="scientific">Mediterraneibacter gnavus</name>
    <name type="common">Ruminococcus gnavus</name>
    <dbReference type="NCBI Taxonomy" id="33038"/>
    <lineage>
        <taxon>Bacteria</taxon>
        <taxon>Bacillati</taxon>
        <taxon>Bacillota</taxon>
        <taxon>Clostridia</taxon>
        <taxon>Lachnospirales</taxon>
        <taxon>Lachnospiraceae</taxon>
        <taxon>Mediterraneibacter</taxon>
    </lineage>
</organism>
<evidence type="ECO:0000313" key="2">
    <source>
        <dbReference type="EMBL" id="PLT68356.1"/>
    </source>
</evidence>
<dbReference type="PROSITE" id="PS50878">
    <property type="entry name" value="RT_POL"/>
    <property type="match status" value="1"/>
</dbReference>
<dbReference type="InterPro" id="IPR000477">
    <property type="entry name" value="RT_dom"/>
</dbReference>
<proteinExistence type="predicted"/>
<dbReference type="Pfam" id="PF00078">
    <property type="entry name" value="RVT_1"/>
    <property type="match status" value="1"/>
</dbReference>
<dbReference type="InterPro" id="IPR043502">
    <property type="entry name" value="DNA/RNA_pol_sf"/>
</dbReference>
<name>A0A2N5NZQ3_MEDGN</name>
<dbReference type="SUPFAM" id="SSF56672">
    <property type="entry name" value="DNA/RNA polymerases"/>
    <property type="match status" value="1"/>
</dbReference>